<dbReference type="InterPro" id="IPR051519">
    <property type="entry name" value="PDE6D_unc-119_myristoyl-bd"/>
</dbReference>
<keyword evidence="3" id="KW-0653">Protein transport</keyword>
<dbReference type="KEGG" id="nai:NECAME_08815"/>
<evidence type="ECO:0000256" key="1">
    <source>
        <dbReference type="ARBA" id="ARBA00008102"/>
    </source>
</evidence>
<evidence type="ECO:0000259" key="5">
    <source>
        <dbReference type="Pfam" id="PF05351"/>
    </source>
</evidence>
<evidence type="ECO:0000256" key="3">
    <source>
        <dbReference type="ARBA" id="ARBA00022927"/>
    </source>
</evidence>
<dbReference type="FunFam" id="2.70.50.40:FF:000004">
    <property type="entry name" value="protein unc-119 homolog A isoform X3"/>
    <property type="match status" value="1"/>
</dbReference>
<comment type="similarity">
    <text evidence="1">Belongs to the PDE6D/unc-119 family.</text>
</comment>
<dbReference type="CTD" id="25348844"/>
<dbReference type="InterPro" id="IPR014756">
    <property type="entry name" value="Ig_E-set"/>
</dbReference>
<evidence type="ECO:0000313" key="7">
    <source>
        <dbReference type="Proteomes" id="UP000053676"/>
    </source>
</evidence>
<keyword evidence="2" id="KW-0813">Transport</keyword>
<reference evidence="7" key="1">
    <citation type="journal article" date="2014" name="Nat. Genet.">
        <title>Genome of the human hookworm Necator americanus.</title>
        <authorList>
            <person name="Tang Y.T."/>
            <person name="Gao X."/>
            <person name="Rosa B.A."/>
            <person name="Abubucker S."/>
            <person name="Hallsworth-Pepin K."/>
            <person name="Martin J."/>
            <person name="Tyagi R."/>
            <person name="Heizer E."/>
            <person name="Zhang X."/>
            <person name="Bhonagiri-Palsikar V."/>
            <person name="Minx P."/>
            <person name="Warren W.C."/>
            <person name="Wang Q."/>
            <person name="Zhan B."/>
            <person name="Hotez P.J."/>
            <person name="Sternberg P.W."/>
            <person name="Dougall A."/>
            <person name="Gaze S.T."/>
            <person name="Mulvenna J."/>
            <person name="Sotillo J."/>
            <person name="Ranganathan S."/>
            <person name="Rabelo E.M."/>
            <person name="Wilson R.K."/>
            <person name="Felgner P.L."/>
            <person name="Bethony J."/>
            <person name="Hawdon J.M."/>
            <person name="Gasser R.B."/>
            <person name="Loukas A."/>
            <person name="Mitreva M."/>
        </authorList>
    </citation>
    <scope>NUCLEOTIDE SEQUENCE [LARGE SCALE GENOMIC DNA]</scope>
</reference>
<dbReference type="InterPro" id="IPR008015">
    <property type="entry name" value="PDED_dom"/>
</dbReference>
<organism evidence="6 7">
    <name type="scientific">Necator americanus</name>
    <name type="common">Human hookworm</name>
    <dbReference type="NCBI Taxonomy" id="51031"/>
    <lineage>
        <taxon>Eukaryota</taxon>
        <taxon>Metazoa</taxon>
        <taxon>Ecdysozoa</taxon>
        <taxon>Nematoda</taxon>
        <taxon>Chromadorea</taxon>
        <taxon>Rhabditida</taxon>
        <taxon>Rhabditina</taxon>
        <taxon>Rhabditomorpha</taxon>
        <taxon>Strongyloidea</taxon>
        <taxon>Ancylostomatidae</taxon>
        <taxon>Bunostominae</taxon>
        <taxon>Necator</taxon>
    </lineage>
</organism>
<dbReference type="GO" id="GO:0060271">
    <property type="term" value="P:cilium assembly"/>
    <property type="evidence" value="ECO:0007669"/>
    <property type="project" value="TreeGrafter"/>
</dbReference>
<dbReference type="OMA" id="CLVMHNK"/>
<dbReference type="GO" id="GO:0008289">
    <property type="term" value="F:lipid binding"/>
    <property type="evidence" value="ECO:0007669"/>
    <property type="project" value="UniProtKB-KW"/>
</dbReference>
<evidence type="ECO:0000256" key="4">
    <source>
        <dbReference type="ARBA" id="ARBA00023121"/>
    </source>
</evidence>
<gene>
    <name evidence="6" type="ORF">NECAME_08815</name>
</gene>
<dbReference type="SUPFAM" id="SSF81296">
    <property type="entry name" value="E set domains"/>
    <property type="match status" value="1"/>
</dbReference>
<dbReference type="PANTHER" id="PTHR12951:SF1">
    <property type="entry name" value="PROTEIN UNC-119 HOMOLOG"/>
    <property type="match status" value="1"/>
</dbReference>
<dbReference type="OrthoDB" id="10248777at2759"/>
<dbReference type="Gene3D" id="2.70.50.40">
    <property type="entry name" value="GMP phosphodiesterase, delta subunit"/>
    <property type="match status" value="1"/>
</dbReference>
<protein>
    <submittedName>
        <fullName evidence="6">GMP-PDE, delta subunit</fullName>
    </submittedName>
</protein>
<dbReference type="PANTHER" id="PTHR12951">
    <property type="entry name" value="RETINAL PROTEIN 4"/>
    <property type="match status" value="1"/>
</dbReference>
<keyword evidence="7" id="KW-1185">Reference proteome</keyword>
<dbReference type="GO" id="GO:0007399">
    <property type="term" value="P:nervous system development"/>
    <property type="evidence" value="ECO:0007669"/>
    <property type="project" value="TreeGrafter"/>
</dbReference>
<dbReference type="EMBL" id="KI658893">
    <property type="protein sequence ID" value="ETN80966.1"/>
    <property type="molecule type" value="Genomic_DNA"/>
</dbReference>
<proteinExistence type="inferred from homology"/>
<accession>W2TIH2</accession>
<dbReference type="GeneID" id="25348844"/>
<evidence type="ECO:0000256" key="2">
    <source>
        <dbReference type="ARBA" id="ARBA00022448"/>
    </source>
</evidence>
<dbReference type="Proteomes" id="UP000053676">
    <property type="component" value="Unassembled WGS sequence"/>
</dbReference>
<sequence length="199" mass="23456">MLSEVQAEFPELTSEAELRAAEVVRPEDVLRLNAITQDYLCKPSANIYDIEFTRFKIRDLDTDQVLFEIEKPPEDASEREDQPAEAARYVRYRFSEDFLHLKRVGATVEFVVGSKPINKFRMVERHFFKDRLLKSFDFEFGFCIPNSKNTCEHIYEFPNLSPELVKEMVECPYETRSDSFYFVDDQLIMHNKADYSYDG</sequence>
<keyword evidence="4" id="KW-0446">Lipid-binding</keyword>
<dbReference type="GO" id="GO:0005929">
    <property type="term" value="C:cilium"/>
    <property type="evidence" value="ECO:0007669"/>
    <property type="project" value="TreeGrafter"/>
</dbReference>
<dbReference type="STRING" id="51031.W2TIH2"/>
<dbReference type="InterPro" id="IPR037036">
    <property type="entry name" value="PDED_dom_sf"/>
</dbReference>
<dbReference type="GO" id="GO:0042953">
    <property type="term" value="P:lipoprotein transport"/>
    <property type="evidence" value="ECO:0007669"/>
    <property type="project" value="TreeGrafter"/>
</dbReference>
<evidence type="ECO:0000313" key="6">
    <source>
        <dbReference type="EMBL" id="ETN80966.1"/>
    </source>
</evidence>
<dbReference type="AlphaFoldDB" id="W2TIH2"/>
<feature type="domain" description="GMP phosphodiesterase delta subunit" evidence="5">
    <location>
        <begin position="45"/>
        <end position="197"/>
    </location>
</feature>
<name>W2TIH2_NECAM</name>
<dbReference type="Pfam" id="PF05351">
    <property type="entry name" value="GMP_PDE_delta"/>
    <property type="match status" value="1"/>
</dbReference>